<evidence type="ECO:0000256" key="6">
    <source>
        <dbReference type="PIRSR" id="PIRSR003085-1"/>
    </source>
</evidence>
<dbReference type="InterPro" id="IPR003333">
    <property type="entry name" value="CMAS"/>
</dbReference>
<dbReference type="PIRSF" id="PIRSF003085">
    <property type="entry name" value="CMAS"/>
    <property type="match status" value="1"/>
</dbReference>
<dbReference type="OrthoDB" id="9782855at2"/>
<dbReference type="Proteomes" id="UP000068905">
    <property type="component" value="Chromosome"/>
</dbReference>
<keyword evidence="8" id="KW-1185">Reference proteome</keyword>
<dbReference type="GO" id="GO:0008610">
    <property type="term" value="P:lipid biosynthetic process"/>
    <property type="evidence" value="ECO:0007669"/>
    <property type="project" value="InterPro"/>
</dbReference>
<evidence type="ECO:0000256" key="1">
    <source>
        <dbReference type="ARBA" id="ARBA00010815"/>
    </source>
</evidence>
<keyword evidence="2 7" id="KW-0489">Methyltransferase</keyword>
<dbReference type="PANTHER" id="PTHR43667:SF1">
    <property type="entry name" value="CYCLOPROPANE-FATTY-ACYL-PHOSPHOLIPID SYNTHASE"/>
    <property type="match status" value="1"/>
</dbReference>
<dbReference type="InterPro" id="IPR050723">
    <property type="entry name" value="CFA/CMAS"/>
</dbReference>
<dbReference type="CDD" id="cd02440">
    <property type="entry name" value="AdoMet_MTases"/>
    <property type="match status" value="1"/>
</dbReference>
<dbReference type="InterPro" id="IPR029063">
    <property type="entry name" value="SAM-dependent_MTases_sf"/>
</dbReference>
<dbReference type="GO" id="GO:0032259">
    <property type="term" value="P:methylation"/>
    <property type="evidence" value="ECO:0007669"/>
    <property type="project" value="UniProtKB-KW"/>
</dbReference>
<feature type="active site" evidence="6">
    <location>
        <position position="343"/>
    </location>
</feature>
<dbReference type="PATRIC" id="fig|1125411.7.peg.128"/>
<protein>
    <submittedName>
        <fullName evidence="7">Cyclopropane fatty acyl phospholipid synthase</fullName>
        <ecNumber evidence="7">2.1.1.79</ecNumber>
    </submittedName>
</protein>
<reference evidence="7 8" key="1">
    <citation type="journal article" date="2015" name="Genome Announc.">
        <title>Genome Sequence of 'Candidatus Thioglobus singularis' Strain PS1, a Mixotroph from the SUP05 Clade of Marine Gammaproteobacteria.</title>
        <authorList>
            <person name="Marshall K.T."/>
            <person name="Morris R.M."/>
        </authorList>
    </citation>
    <scope>NUCLEOTIDE SEQUENCE [LARGE SCALE GENOMIC DNA]</scope>
    <source>
        <strain evidence="7 8">PS1</strain>
    </source>
</reference>
<dbReference type="Gene3D" id="3.40.50.150">
    <property type="entry name" value="Vaccinia Virus protein VP39"/>
    <property type="match status" value="1"/>
</dbReference>
<dbReference type="EMBL" id="CP006911">
    <property type="protein sequence ID" value="ALE01249.1"/>
    <property type="molecule type" value="Genomic_DNA"/>
</dbReference>
<keyword evidence="3 7" id="KW-0808">Transferase</keyword>
<dbReference type="KEGG" id="tsn:W908_00645"/>
<organism evidence="7 8">
    <name type="scientific">Candidatus Pseudothioglobus singularis PS1</name>
    <dbReference type="NCBI Taxonomy" id="1125411"/>
    <lineage>
        <taxon>Bacteria</taxon>
        <taxon>Pseudomonadati</taxon>
        <taxon>Pseudomonadota</taxon>
        <taxon>Gammaproteobacteria</taxon>
        <taxon>Candidatus Pseudothioglobaceae</taxon>
        <taxon>Candidatus Pseudothioglobus</taxon>
    </lineage>
</organism>
<dbReference type="SUPFAM" id="SSF53335">
    <property type="entry name" value="S-adenosyl-L-methionine-dependent methyltransferases"/>
    <property type="match status" value="1"/>
</dbReference>
<dbReference type="RefSeq" id="WP_053819532.1">
    <property type="nucleotide sequence ID" value="NZ_CP006911.1"/>
</dbReference>
<comment type="similarity">
    <text evidence="1">Belongs to the CFA/CMAS family.</text>
</comment>
<dbReference type="GO" id="GO:0008825">
    <property type="term" value="F:cyclopropane-fatty-acyl-phospholipid synthase activity"/>
    <property type="evidence" value="ECO:0007669"/>
    <property type="project" value="UniProtKB-EC"/>
</dbReference>
<evidence type="ECO:0000313" key="8">
    <source>
        <dbReference type="Proteomes" id="UP000068905"/>
    </source>
</evidence>
<dbReference type="AlphaFoldDB" id="A0A0M4LYT4"/>
<sequence>MADFKETVTKLFESVDIQVNGSRLCDPQIHNELFYSRVLSGGSLALGESYMDGWWDCEALDEFSCRLLRGRIDKQVKVTNPSFLMHALKAYLFNAQNINRAYIVGEEHYDTGNDLFKLMLDQRMNYSCGYWKNAVNLEQSQVNKLDLACRKLHLKSGMRVLEIGCGWGAFAKYATENYGISVHGITVSKEQMNYAQKSCEGLDVTFELKDYRALNTKYDAIVSIGMFEHVGYKNYRDYMEVVHRCLSDKGLFLLHTIGRNTPSRSTDPWTNKYIFPNGMVPSPAQISGAAQGIFVIEDWHNFGQDYDKTLTAWNENFQVNYDHLKEKYDDRFKRMWEYYLLMCAGTFRSRRNQLWQLVMSKNGIKGGYDYKNHARFNSQKDHQS</sequence>
<accession>A0A0M4LYT4</accession>
<keyword evidence="5" id="KW-0443">Lipid metabolism</keyword>
<gene>
    <name evidence="7" type="ORF">W908_00645</name>
</gene>
<evidence type="ECO:0000256" key="4">
    <source>
        <dbReference type="ARBA" id="ARBA00022691"/>
    </source>
</evidence>
<dbReference type="PANTHER" id="PTHR43667">
    <property type="entry name" value="CYCLOPROPANE-FATTY-ACYL-PHOSPHOLIPID SYNTHASE"/>
    <property type="match status" value="1"/>
</dbReference>
<evidence type="ECO:0000256" key="5">
    <source>
        <dbReference type="ARBA" id="ARBA00023098"/>
    </source>
</evidence>
<dbReference type="NCBIfam" id="NF008686">
    <property type="entry name" value="PRK11705.1"/>
    <property type="match status" value="1"/>
</dbReference>
<dbReference type="Pfam" id="PF02353">
    <property type="entry name" value="CMAS"/>
    <property type="match status" value="1"/>
</dbReference>
<keyword evidence="4" id="KW-0949">S-adenosyl-L-methionine</keyword>
<dbReference type="STRING" id="1125411.W908_00645"/>
<proteinExistence type="inferred from homology"/>
<dbReference type="EC" id="2.1.1.79" evidence="7"/>
<evidence type="ECO:0000256" key="2">
    <source>
        <dbReference type="ARBA" id="ARBA00022603"/>
    </source>
</evidence>
<evidence type="ECO:0000313" key="7">
    <source>
        <dbReference type="EMBL" id="ALE01249.1"/>
    </source>
</evidence>
<evidence type="ECO:0000256" key="3">
    <source>
        <dbReference type="ARBA" id="ARBA00022679"/>
    </source>
</evidence>
<name>A0A0M4LYT4_9GAMM</name>